<reference evidence="1 2" key="2">
    <citation type="journal article" date="2016" name="Int. J. Syst. Evol. Microbiol.">
        <title>Paenibacillus bovis sp. nov., isolated from raw yak (Bos grunniens) milk.</title>
        <authorList>
            <person name="Gao C."/>
            <person name="Han J."/>
            <person name="Liu Z."/>
            <person name="Xu X."/>
            <person name="Hang F."/>
            <person name="Wu Z."/>
        </authorList>
    </citation>
    <scope>NUCLEOTIDE SEQUENCE [LARGE SCALE GENOMIC DNA]</scope>
    <source>
        <strain evidence="1 2">BD3526</strain>
    </source>
</reference>
<dbReference type="EMBL" id="CP013023">
    <property type="protein sequence ID" value="ANF98881.1"/>
    <property type="molecule type" value="Genomic_DNA"/>
</dbReference>
<reference evidence="2" key="1">
    <citation type="submission" date="2015-10" db="EMBL/GenBank/DDBJ databases">
        <title>Genome of Paenibacillus bovis sp. nov.</title>
        <authorList>
            <person name="Wu Z."/>
            <person name="Gao C."/>
            <person name="Liu Z."/>
            <person name="Zheng H."/>
        </authorList>
    </citation>
    <scope>NUCLEOTIDE SEQUENCE [LARGE SCALE GENOMIC DNA]</scope>
    <source>
        <strain evidence="2">BD3526</strain>
    </source>
</reference>
<organism evidence="1 2">
    <name type="scientific">Paenibacillus bovis</name>
    <dbReference type="NCBI Taxonomy" id="1616788"/>
    <lineage>
        <taxon>Bacteria</taxon>
        <taxon>Bacillati</taxon>
        <taxon>Bacillota</taxon>
        <taxon>Bacilli</taxon>
        <taxon>Bacillales</taxon>
        <taxon>Paenibacillaceae</taxon>
        <taxon>Paenibacillus</taxon>
    </lineage>
</organism>
<gene>
    <name evidence="1" type="ORF">AR543_17265</name>
</gene>
<sequence>MGDDRITHAIRPPAWSLLQQREVLSAVSYPGAELPPLTIPVHEDKYAIYPDMLNVPAPLVSDQVKQLLEKYLPTIGWRAVMLSDIDRGSQNLYWLLQPPAIEAHSMQSTFRPDGTLEQLVLNHEKIHQPVFQVKGLREPYVYINLAAAESLLRRSYTGIRLIRIPTIAADQQHQI</sequence>
<evidence type="ECO:0000313" key="2">
    <source>
        <dbReference type="Proteomes" id="UP000078148"/>
    </source>
</evidence>
<evidence type="ECO:0000313" key="1">
    <source>
        <dbReference type="EMBL" id="ANF98881.1"/>
    </source>
</evidence>
<proteinExistence type="predicted"/>
<name>A0A172ZMK8_9BACL</name>
<dbReference type="AlphaFoldDB" id="A0A172ZMK8"/>
<dbReference type="Proteomes" id="UP000078148">
    <property type="component" value="Chromosome"/>
</dbReference>
<dbReference type="STRING" id="1616788.AR543_17265"/>
<accession>A0A172ZMK8</accession>
<protein>
    <submittedName>
        <fullName evidence="1">Uncharacterized protein</fullName>
    </submittedName>
</protein>
<dbReference type="KEGG" id="pbv:AR543_17265"/>
<keyword evidence="2" id="KW-1185">Reference proteome</keyword>